<dbReference type="PROSITE" id="PS00065">
    <property type="entry name" value="D_2_HYDROXYACID_DH_1"/>
    <property type="match status" value="1"/>
</dbReference>
<feature type="domain" description="ACT" evidence="12">
    <location>
        <begin position="456"/>
        <end position="528"/>
    </location>
</feature>
<reference evidence="13 14" key="1">
    <citation type="journal article" date="2014" name="Gene">
        <title>A comparative genomic analysis of the alkalitolerant soil bacterium Bacillus lehensis G1.</title>
        <authorList>
            <person name="Noor Y.M."/>
            <person name="Samsulrizal N.H."/>
            <person name="Jema'on N.A."/>
            <person name="Low K.O."/>
            <person name="Ramli A.N."/>
            <person name="Alias N.I."/>
            <person name="Damis S.I."/>
            <person name="Fuzi S.F."/>
            <person name="Isa M.N."/>
            <person name="Murad A.M."/>
            <person name="Raih M.F."/>
            <person name="Bakar F.D."/>
            <person name="Najimudin N."/>
            <person name="Mahadi N.M."/>
            <person name="Illias R.M."/>
        </authorList>
    </citation>
    <scope>NUCLEOTIDE SEQUENCE [LARGE SCALE GENOMIC DNA]</scope>
    <source>
        <strain evidence="13 14">G1</strain>
    </source>
</reference>
<dbReference type="InterPro" id="IPR002912">
    <property type="entry name" value="ACT_dom"/>
</dbReference>
<comment type="function">
    <text evidence="1">Catalyzes the reversible oxidation of 3-phospho-D-glycerate to 3-phosphonooxypyruvate, the first step of the phosphorylated L-serine biosynthesis pathway. Also catalyzes the reversible oxidation of 2-hydroxyglutarate to 2-oxoglutarate.</text>
</comment>
<comment type="similarity">
    <text evidence="3 11">Belongs to the D-isomer specific 2-hydroxyacid dehydrogenase family.</text>
</comment>
<dbReference type="Pfam" id="PF00389">
    <property type="entry name" value="2-Hacid_dh"/>
    <property type="match status" value="1"/>
</dbReference>
<keyword evidence="6 11" id="KW-0560">Oxidoreductase</keyword>
<evidence type="ECO:0000256" key="9">
    <source>
        <dbReference type="ARBA" id="ARBA00048126"/>
    </source>
</evidence>
<evidence type="ECO:0000256" key="3">
    <source>
        <dbReference type="ARBA" id="ARBA00005854"/>
    </source>
</evidence>
<dbReference type="eggNOG" id="COG0111">
    <property type="taxonomic scope" value="Bacteria"/>
</dbReference>
<proteinExistence type="inferred from homology"/>
<dbReference type="RefSeq" id="WP_038480359.1">
    <property type="nucleotide sequence ID" value="NZ_CP003923.1"/>
</dbReference>
<evidence type="ECO:0000256" key="1">
    <source>
        <dbReference type="ARBA" id="ARBA00003800"/>
    </source>
</evidence>
<evidence type="ECO:0000259" key="12">
    <source>
        <dbReference type="PROSITE" id="PS51671"/>
    </source>
</evidence>
<keyword evidence="5 11" id="KW-0028">Amino-acid biosynthesis</keyword>
<dbReference type="SUPFAM" id="SSF51735">
    <property type="entry name" value="NAD(P)-binding Rossmann-fold domains"/>
    <property type="match status" value="1"/>
</dbReference>
<sequence>MDKERQYRVLVADSMSEAGLAPLLQASDVRVDQRSIQDADDLAQYDALLIRSGTTVTEKTLAQMPNVKIIARAGVGVDNVDVQAATKHGVVVINAPDGNTISTAEHTFAMMCSLLRNIPQANASLKDGKWERKLYQGAELNKKKLGIIGFGRIGTQLARRAKAFEMEVVVYDPFLTVERAEKLGIQKTDLHDVLRKADIITVHTPLTKETKGLLNMETIPLTKKGVYLINCARGGIIDEKALYHFLETGHVAGAALDVFTEEPVTDQALIKHPNVVATPHIAASTKEAQLNVASQVAEEVLAFLQGEPARNSINLPTLSKELYEKIKPQYDLARTMGSLLSQLMRIPVQEINVYYSGSTTQGDTSILTRSLMAGFLQPRVDAAVNDVNASLIARERGINYGEKQLTDHFGYENLIHAVAVGEERSFEIKATYIKDYGPRIVSLNEFSVDIVAQGHILYIQHFDRPGVIGKMGQLLAQHDVNIATMQVGRKSVGGEAIMLVNVDKHVEDGIVEELVKFDEIKLVHVIDL</sequence>
<dbReference type="EC" id="1.1.1.95" evidence="11"/>
<evidence type="ECO:0000256" key="5">
    <source>
        <dbReference type="ARBA" id="ARBA00022605"/>
    </source>
</evidence>
<dbReference type="GO" id="GO:0051287">
    <property type="term" value="F:NAD binding"/>
    <property type="evidence" value="ECO:0007669"/>
    <property type="project" value="UniProtKB-UniRule"/>
</dbReference>
<dbReference type="InterPro" id="IPR050857">
    <property type="entry name" value="D-2-hydroxyacid_DH"/>
</dbReference>
<dbReference type="Gene3D" id="3.30.1330.90">
    <property type="entry name" value="D-3-phosphoglycerate dehydrogenase, domain 3"/>
    <property type="match status" value="1"/>
</dbReference>
<dbReference type="Gene3D" id="3.40.50.720">
    <property type="entry name" value="NAD(P)-binding Rossmann-like Domain"/>
    <property type="match status" value="2"/>
</dbReference>
<gene>
    <name evidence="13" type="ORF">BleG1_2075</name>
</gene>
<evidence type="ECO:0000313" key="14">
    <source>
        <dbReference type="Proteomes" id="UP000027142"/>
    </source>
</evidence>
<dbReference type="InterPro" id="IPR045865">
    <property type="entry name" value="ACT-like_dom_sf"/>
</dbReference>
<dbReference type="HOGENOM" id="CLU_019796_8_1_9"/>
<evidence type="ECO:0000256" key="6">
    <source>
        <dbReference type="ARBA" id="ARBA00023002"/>
    </source>
</evidence>
<evidence type="ECO:0000256" key="4">
    <source>
        <dbReference type="ARBA" id="ARBA00021582"/>
    </source>
</evidence>
<accession>A0A060M281</accession>
<dbReference type="FunFam" id="3.30.70.260:FF:000008">
    <property type="entry name" value="D-3-phosphoglycerate dehydrogenase, chloroplastic"/>
    <property type="match status" value="1"/>
</dbReference>
<dbReference type="NCBIfam" id="TIGR01327">
    <property type="entry name" value="PGDH"/>
    <property type="match status" value="1"/>
</dbReference>
<keyword evidence="8 11" id="KW-0718">Serine biosynthesis</keyword>
<dbReference type="InterPro" id="IPR036291">
    <property type="entry name" value="NAD(P)-bd_dom_sf"/>
</dbReference>
<dbReference type="PANTHER" id="PTHR42789:SF1">
    <property type="entry name" value="D-ISOMER SPECIFIC 2-HYDROXYACID DEHYDROGENASE FAMILY PROTEIN (AFU_ORTHOLOGUE AFUA_6G10090)"/>
    <property type="match status" value="1"/>
</dbReference>
<evidence type="ECO:0000256" key="2">
    <source>
        <dbReference type="ARBA" id="ARBA00005216"/>
    </source>
</evidence>
<dbReference type="SUPFAM" id="SSF55021">
    <property type="entry name" value="ACT-like"/>
    <property type="match status" value="1"/>
</dbReference>
<dbReference type="SUPFAM" id="SSF52283">
    <property type="entry name" value="Formate/glycerate dehydrogenase catalytic domain-like"/>
    <property type="match status" value="1"/>
</dbReference>
<dbReference type="GO" id="GO:0004617">
    <property type="term" value="F:phosphoglycerate dehydrogenase activity"/>
    <property type="evidence" value="ECO:0007669"/>
    <property type="project" value="UniProtKB-UniRule"/>
</dbReference>
<evidence type="ECO:0000256" key="7">
    <source>
        <dbReference type="ARBA" id="ARBA00023027"/>
    </source>
</evidence>
<dbReference type="CDD" id="cd04902">
    <property type="entry name" value="ACT_3PGDH-xct"/>
    <property type="match status" value="1"/>
</dbReference>
<dbReference type="CDD" id="cd12173">
    <property type="entry name" value="PGDH_4"/>
    <property type="match status" value="1"/>
</dbReference>
<evidence type="ECO:0000256" key="8">
    <source>
        <dbReference type="ARBA" id="ARBA00023299"/>
    </source>
</evidence>
<organism evidence="13 14">
    <name type="scientific">Shouchella lehensis G1</name>
    <dbReference type="NCBI Taxonomy" id="1246626"/>
    <lineage>
        <taxon>Bacteria</taxon>
        <taxon>Bacillati</taxon>
        <taxon>Bacillota</taxon>
        <taxon>Bacilli</taxon>
        <taxon>Bacillales</taxon>
        <taxon>Bacillaceae</taxon>
        <taxon>Shouchella</taxon>
    </lineage>
</organism>
<dbReference type="InterPro" id="IPR029753">
    <property type="entry name" value="D-isomer_DH_CS"/>
</dbReference>
<dbReference type="PATRIC" id="fig|1246626.3.peg.2075"/>
<dbReference type="FunFam" id="3.40.50.720:FF:000021">
    <property type="entry name" value="D-3-phosphoglycerate dehydrogenase"/>
    <property type="match status" value="1"/>
</dbReference>
<dbReference type="SUPFAM" id="SSF143548">
    <property type="entry name" value="Serine metabolism enzymes domain"/>
    <property type="match status" value="1"/>
</dbReference>
<dbReference type="InterPro" id="IPR029009">
    <property type="entry name" value="ASB_dom_sf"/>
</dbReference>
<dbReference type="InterPro" id="IPR006236">
    <property type="entry name" value="PGDH"/>
</dbReference>
<dbReference type="AlphaFoldDB" id="A0A060M281"/>
<keyword evidence="7 11" id="KW-0520">NAD</keyword>
<name>A0A060M281_9BACI</name>
<dbReference type="Gene3D" id="3.30.70.260">
    <property type="match status" value="1"/>
</dbReference>
<evidence type="ECO:0000313" key="13">
    <source>
        <dbReference type="EMBL" id="AIC94653.1"/>
    </source>
</evidence>
<keyword evidence="14" id="KW-1185">Reference proteome</keyword>
<dbReference type="Pfam" id="PF02826">
    <property type="entry name" value="2-Hacid_dh_C"/>
    <property type="match status" value="1"/>
</dbReference>
<dbReference type="InterPro" id="IPR045626">
    <property type="entry name" value="PGDH_ASB_dom"/>
</dbReference>
<comment type="catalytic activity">
    <reaction evidence="9">
        <text>(R)-2-hydroxyglutarate + NAD(+) = 2-oxoglutarate + NADH + H(+)</text>
        <dbReference type="Rhea" id="RHEA:49612"/>
        <dbReference type="ChEBI" id="CHEBI:15378"/>
        <dbReference type="ChEBI" id="CHEBI:15801"/>
        <dbReference type="ChEBI" id="CHEBI:16810"/>
        <dbReference type="ChEBI" id="CHEBI:57540"/>
        <dbReference type="ChEBI" id="CHEBI:57945"/>
        <dbReference type="EC" id="1.1.1.399"/>
    </reaction>
</comment>
<dbReference type="InterPro" id="IPR006139">
    <property type="entry name" value="D-isomer_2_OHA_DH_cat_dom"/>
</dbReference>
<dbReference type="Proteomes" id="UP000027142">
    <property type="component" value="Chromosome"/>
</dbReference>
<dbReference type="GO" id="GO:0006564">
    <property type="term" value="P:L-serine biosynthetic process"/>
    <property type="evidence" value="ECO:0007669"/>
    <property type="project" value="UniProtKB-UniRule"/>
</dbReference>
<dbReference type="PANTHER" id="PTHR42789">
    <property type="entry name" value="D-ISOMER SPECIFIC 2-HYDROXYACID DEHYDROGENASE FAMILY PROTEIN (AFU_ORTHOLOGUE AFUA_6G10090)"/>
    <property type="match status" value="1"/>
</dbReference>
<dbReference type="UniPathway" id="UPA00135">
    <property type="reaction ID" value="UER00196"/>
</dbReference>
<dbReference type="Pfam" id="PF01842">
    <property type="entry name" value="ACT"/>
    <property type="match status" value="1"/>
</dbReference>
<dbReference type="KEGG" id="ble:BleG1_2075"/>
<dbReference type="InterPro" id="IPR006140">
    <property type="entry name" value="D-isomer_DH_NAD-bd"/>
</dbReference>
<dbReference type="Pfam" id="PF19304">
    <property type="entry name" value="PGDH_inter"/>
    <property type="match status" value="1"/>
</dbReference>
<evidence type="ECO:0000256" key="10">
    <source>
        <dbReference type="ARBA" id="ARBA00048731"/>
    </source>
</evidence>
<dbReference type="OrthoDB" id="9805416at2"/>
<dbReference type="EMBL" id="CP003923">
    <property type="protein sequence ID" value="AIC94653.1"/>
    <property type="molecule type" value="Genomic_DNA"/>
</dbReference>
<evidence type="ECO:0000256" key="11">
    <source>
        <dbReference type="RuleBase" id="RU363003"/>
    </source>
</evidence>
<comment type="pathway">
    <text evidence="2 11">Amino-acid biosynthesis; L-serine biosynthesis; L-serine from 3-phospho-D-glycerate: step 1/3.</text>
</comment>
<dbReference type="PROSITE" id="PS00671">
    <property type="entry name" value="D_2_HYDROXYACID_DH_3"/>
    <property type="match status" value="1"/>
</dbReference>
<dbReference type="STRING" id="1246626.BleG1_2075"/>
<comment type="catalytic activity">
    <reaction evidence="10 11">
        <text>(2R)-3-phosphoglycerate + NAD(+) = 3-phosphooxypyruvate + NADH + H(+)</text>
        <dbReference type="Rhea" id="RHEA:12641"/>
        <dbReference type="ChEBI" id="CHEBI:15378"/>
        <dbReference type="ChEBI" id="CHEBI:18110"/>
        <dbReference type="ChEBI" id="CHEBI:57540"/>
        <dbReference type="ChEBI" id="CHEBI:57945"/>
        <dbReference type="ChEBI" id="CHEBI:58272"/>
        <dbReference type="EC" id="1.1.1.95"/>
    </reaction>
</comment>
<protein>
    <recommendedName>
        <fullName evidence="4 11">D-3-phosphoglycerate dehydrogenase</fullName>
        <ecNumber evidence="11">1.1.1.95</ecNumber>
    </recommendedName>
</protein>
<dbReference type="PROSITE" id="PS00670">
    <property type="entry name" value="D_2_HYDROXYACID_DH_2"/>
    <property type="match status" value="1"/>
</dbReference>
<dbReference type="PROSITE" id="PS51671">
    <property type="entry name" value="ACT"/>
    <property type="match status" value="1"/>
</dbReference>
<dbReference type="InterPro" id="IPR029752">
    <property type="entry name" value="D-isomer_DH_CS1"/>
</dbReference>